<evidence type="ECO:0000313" key="1">
    <source>
        <dbReference type="EMBL" id="KAI4350469.1"/>
    </source>
</evidence>
<reference evidence="1 2" key="1">
    <citation type="journal article" date="2022" name="DNA Res.">
        <title>Chromosomal-level genome assembly of the orchid tree Bauhinia variegata (Leguminosae; Cercidoideae) supports the allotetraploid origin hypothesis of Bauhinia.</title>
        <authorList>
            <person name="Zhong Y."/>
            <person name="Chen Y."/>
            <person name="Zheng D."/>
            <person name="Pang J."/>
            <person name="Liu Y."/>
            <person name="Luo S."/>
            <person name="Meng S."/>
            <person name="Qian L."/>
            <person name="Wei D."/>
            <person name="Dai S."/>
            <person name="Zhou R."/>
        </authorList>
    </citation>
    <scope>NUCLEOTIDE SEQUENCE [LARGE SCALE GENOMIC DNA]</scope>
    <source>
        <strain evidence="1">BV-YZ2020</strain>
    </source>
</reference>
<keyword evidence="2" id="KW-1185">Reference proteome</keyword>
<dbReference type="Proteomes" id="UP000828941">
    <property type="component" value="Chromosome 3"/>
</dbReference>
<proteinExistence type="predicted"/>
<gene>
    <name evidence="1" type="ORF">L6164_004921</name>
</gene>
<name>A0ACB9PR28_BAUVA</name>
<dbReference type="EMBL" id="CM039428">
    <property type="protein sequence ID" value="KAI4350469.1"/>
    <property type="molecule type" value="Genomic_DNA"/>
</dbReference>
<protein>
    <submittedName>
        <fullName evidence="1">Uncharacterized protein</fullName>
    </submittedName>
</protein>
<accession>A0ACB9PR28</accession>
<comment type="caution">
    <text evidence="1">The sequence shown here is derived from an EMBL/GenBank/DDBJ whole genome shotgun (WGS) entry which is preliminary data.</text>
</comment>
<organism evidence="1 2">
    <name type="scientific">Bauhinia variegata</name>
    <name type="common">Purple orchid tree</name>
    <name type="synonym">Phanera variegata</name>
    <dbReference type="NCBI Taxonomy" id="167791"/>
    <lineage>
        <taxon>Eukaryota</taxon>
        <taxon>Viridiplantae</taxon>
        <taxon>Streptophyta</taxon>
        <taxon>Embryophyta</taxon>
        <taxon>Tracheophyta</taxon>
        <taxon>Spermatophyta</taxon>
        <taxon>Magnoliopsida</taxon>
        <taxon>eudicotyledons</taxon>
        <taxon>Gunneridae</taxon>
        <taxon>Pentapetalae</taxon>
        <taxon>rosids</taxon>
        <taxon>fabids</taxon>
        <taxon>Fabales</taxon>
        <taxon>Fabaceae</taxon>
        <taxon>Cercidoideae</taxon>
        <taxon>Cercideae</taxon>
        <taxon>Bauhiniinae</taxon>
        <taxon>Bauhinia</taxon>
    </lineage>
</organism>
<sequence length="252" mass="28591">MGCGLSTMDPECATTNRHSNPLRRYKIVRPAGDKKPLDVSEEGSDISSRGKKDGAVVMKPLGEQEMKGNQEEKTKEKDVLENQKTEKVINNGGNEKVRVKGGNVDHRNNEKTEQEDDREDDISNGPGSPSFREYCVGHNPKHSSSRNKKFRELSFNHYFNDNSSESTKNEVDDDSTKTMNKPQKEESSNSNKVFDENSIPEHENKERRGRGFRNIIHKGRQGTKKNFLIFSCYISHESYAEGPRDKIIEKAA</sequence>
<evidence type="ECO:0000313" key="2">
    <source>
        <dbReference type="Proteomes" id="UP000828941"/>
    </source>
</evidence>